<protein>
    <recommendedName>
        <fullName evidence="3">NAD(P)-binding protein</fullName>
    </recommendedName>
</protein>
<organism evidence="1 2">
    <name type="scientific">Kribbella koreensis</name>
    <dbReference type="NCBI Taxonomy" id="57909"/>
    <lineage>
        <taxon>Bacteria</taxon>
        <taxon>Bacillati</taxon>
        <taxon>Actinomycetota</taxon>
        <taxon>Actinomycetes</taxon>
        <taxon>Propionibacteriales</taxon>
        <taxon>Kribbellaceae</taxon>
        <taxon>Kribbella</taxon>
    </lineage>
</organism>
<evidence type="ECO:0000313" key="1">
    <source>
        <dbReference type="EMBL" id="GAA0963453.1"/>
    </source>
</evidence>
<gene>
    <name evidence="1" type="ORF">GCM10009554_82860</name>
</gene>
<dbReference type="Proteomes" id="UP001500542">
    <property type="component" value="Unassembled WGS sequence"/>
</dbReference>
<comment type="caution">
    <text evidence="1">The sequence shown here is derived from an EMBL/GenBank/DDBJ whole genome shotgun (WGS) entry which is preliminary data.</text>
</comment>
<evidence type="ECO:0000313" key="2">
    <source>
        <dbReference type="Proteomes" id="UP001500542"/>
    </source>
</evidence>
<dbReference type="Gene3D" id="3.50.50.60">
    <property type="entry name" value="FAD/NAD(P)-binding domain"/>
    <property type="match status" value="1"/>
</dbReference>
<dbReference type="Pfam" id="PF13450">
    <property type="entry name" value="NAD_binding_8"/>
    <property type="match status" value="1"/>
</dbReference>
<evidence type="ECO:0008006" key="3">
    <source>
        <dbReference type="Google" id="ProtNLM"/>
    </source>
</evidence>
<reference evidence="1 2" key="1">
    <citation type="journal article" date="2019" name="Int. J. Syst. Evol. Microbiol.">
        <title>The Global Catalogue of Microorganisms (GCM) 10K type strain sequencing project: providing services to taxonomists for standard genome sequencing and annotation.</title>
        <authorList>
            <consortium name="The Broad Institute Genomics Platform"/>
            <consortium name="The Broad Institute Genome Sequencing Center for Infectious Disease"/>
            <person name="Wu L."/>
            <person name="Ma J."/>
        </authorList>
    </citation>
    <scope>NUCLEOTIDE SEQUENCE [LARGE SCALE GENOMIC DNA]</scope>
    <source>
        <strain evidence="1 2">JCM 10977</strain>
    </source>
</reference>
<name>A0ABN1RTP0_9ACTN</name>
<dbReference type="EMBL" id="BAAAHK010000027">
    <property type="protein sequence ID" value="GAA0963453.1"/>
    <property type="molecule type" value="Genomic_DNA"/>
</dbReference>
<sequence>MSESAVAVFERLTGVGVPERPSVLFETACVMGGSVAGLLAARVLADHARRVVVVERDEVDLAGRWRSGVPQDRHGHVLLPGGLQQLERWLPGLAAEAEALGGYLAGSDQQVVYHDLEEQAPIGDAHLLLAGSRTTSGW</sequence>
<keyword evidence="2" id="KW-1185">Reference proteome</keyword>
<dbReference type="InterPro" id="IPR036188">
    <property type="entry name" value="FAD/NAD-bd_sf"/>
</dbReference>
<proteinExistence type="predicted"/>
<accession>A0ABN1RTP0</accession>
<dbReference type="SUPFAM" id="SSF51905">
    <property type="entry name" value="FAD/NAD(P)-binding domain"/>
    <property type="match status" value="1"/>
</dbReference>